<keyword evidence="2" id="KW-1185">Reference proteome</keyword>
<proteinExistence type="predicted"/>
<dbReference type="EMBL" id="VFIY01000004">
    <property type="protein sequence ID" value="TPD62791.1"/>
    <property type="molecule type" value="Genomic_DNA"/>
</dbReference>
<comment type="caution">
    <text evidence="1">The sequence shown here is derived from an EMBL/GenBank/DDBJ whole genome shotgun (WGS) entry which is preliminary data.</text>
</comment>
<name>A0A501PSU5_9PROT</name>
<dbReference type="AlphaFoldDB" id="A0A501PSU5"/>
<accession>A0A501PSU5</accession>
<dbReference type="OrthoDB" id="7362364at2"/>
<evidence type="ECO:0000313" key="2">
    <source>
        <dbReference type="Proteomes" id="UP000319148"/>
    </source>
</evidence>
<reference evidence="2" key="1">
    <citation type="submission" date="2019-06" db="EMBL/GenBank/DDBJ databases">
        <title>The complete genome of Emcibacter congregatus ZYLT.</title>
        <authorList>
            <person name="Zhao Z."/>
        </authorList>
    </citation>
    <scope>NUCLEOTIDE SEQUENCE [LARGE SCALE GENOMIC DNA]</scope>
    <source>
        <strain evidence="2">MCCC 1A06723</strain>
    </source>
</reference>
<gene>
    <name evidence="1" type="ORF">FIV46_01555</name>
</gene>
<dbReference type="RefSeq" id="WP_139938041.1">
    <property type="nucleotide sequence ID" value="NZ_JBHSYP010000022.1"/>
</dbReference>
<organism evidence="1 2">
    <name type="scientific">Emcibacter nanhaiensis</name>
    <dbReference type="NCBI Taxonomy" id="1505037"/>
    <lineage>
        <taxon>Bacteria</taxon>
        <taxon>Pseudomonadati</taxon>
        <taxon>Pseudomonadota</taxon>
        <taxon>Alphaproteobacteria</taxon>
        <taxon>Emcibacterales</taxon>
        <taxon>Emcibacteraceae</taxon>
        <taxon>Emcibacter</taxon>
    </lineage>
</organism>
<dbReference type="Proteomes" id="UP000319148">
    <property type="component" value="Unassembled WGS sequence"/>
</dbReference>
<protein>
    <submittedName>
        <fullName evidence="1">Uncharacterized protein</fullName>
    </submittedName>
</protein>
<sequence length="88" mass="10077">MLTPDQLTLTNIRNELDRISNEMIALIQKYNLDASSSLEIIVVARTKISEPQDYIRFLELSLEGRIYGEAAEMLEKATITDDDYNTTH</sequence>
<evidence type="ECO:0000313" key="1">
    <source>
        <dbReference type="EMBL" id="TPD62791.1"/>
    </source>
</evidence>